<evidence type="ECO:0000313" key="7">
    <source>
        <dbReference type="EMBL" id="SIT10921.1"/>
    </source>
</evidence>
<sequence>MIKRLEHFLTTRHLLIGTGLMRFFLGIGILYHLIFHYRERHLLWGAGGLWPTDKFLEASAKRGIVTLFQLSDSPWFFEVVYHLGILVVLMFILGFRTRLATVLTFLLVWSLYYRNPFITNGGDNIVRIQLFYLMFTQAGAAFSLDRWLQKRKKAGTPGWLAPYGAVLHNVAAAAIIIQLMFMYFTSGIYKVMGSMWQEGTAVYYAMRVQDYVWPGVSPWFWQSETVIVFLSYASVLFQVSFPFLLLNRYTKYLALLGAFTFHTGVGLMMNLALFSWYMIACEWILLGDREYHRLARLGKGIRAKGGAWMLKHRPAFFARWEVTVFYDGWCPFCTQSVNTARRLDWLRLLKFVSFREPGVPERFGLDPDRLEQRLHSTGDGKTFHEGIDGILQMVTRLPLLWPAVPFLFLSRWLGFGQRVYDWIAARRTILPTGGCDEHCSIEDPKKSS</sequence>
<keyword evidence="2 5" id="KW-0812">Transmembrane</keyword>
<keyword evidence="4 5" id="KW-0472">Membrane</keyword>
<evidence type="ECO:0000256" key="4">
    <source>
        <dbReference type="ARBA" id="ARBA00023136"/>
    </source>
</evidence>
<dbReference type="PANTHER" id="PTHR39535">
    <property type="entry name" value="SPORULATION-DELAYING PROTEIN SDPB"/>
    <property type="match status" value="1"/>
</dbReference>
<evidence type="ECO:0000256" key="3">
    <source>
        <dbReference type="ARBA" id="ARBA00022989"/>
    </source>
</evidence>
<name>A0A1N7PK06_9BACL</name>
<evidence type="ECO:0000259" key="6">
    <source>
        <dbReference type="SMART" id="SM00752"/>
    </source>
</evidence>
<evidence type="ECO:0000256" key="1">
    <source>
        <dbReference type="ARBA" id="ARBA00004127"/>
    </source>
</evidence>
<protein>
    <submittedName>
        <fullName evidence="7">Predicted thiol-disulfide oxidoreductase YuxK, DCC family</fullName>
    </submittedName>
</protein>
<feature type="transmembrane region" description="Helical" evidence="5">
    <location>
        <begin position="160"/>
        <end position="184"/>
    </location>
</feature>
<dbReference type="InterPro" id="IPR011020">
    <property type="entry name" value="HTTM-like"/>
</dbReference>
<dbReference type="InterPro" id="IPR007263">
    <property type="entry name" value="DCC1-like"/>
</dbReference>
<accession>A0A1N7PK06</accession>
<keyword evidence="8" id="KW-1185">Reference proteome</keyword>
<dbReference type="GO" id="GO:0012505">
    <property type="term" value="C:endomembrane system"/>
    <property type="evidence" value="ECO:0007669"/>
    <property type="project" value="UniProtKB-SubCell"/>
</dbReference>
<keyword evidence="3 5" id="KW-1133">Transmembrane helix</keyword>
<dbReference type="GO" id="GO:0015035">
    <property type="term" value="F:protein-disulfide reductase activity"/>
    <property type="evidence" value="ECO:0007669"/>
    <property type="project" value="InterPro"/>
</dbReference>
<feature type="transmembrane region" description="Helical" evidence="5">
    <location>
        <begin position="75"/>
        <end position="93"/>
    </location>
</feature>
<evidence type="ECO:0000313" key="8">
    <source>
        <dbReference type="Proteomes" id="UP000186795"/>
    </source>
</evidence>
<dbReference type="EMBL" id="FTOD01000013">
    <property type="protein sequence ID" value="SIT10921.1"/>
    <property type="molecule type" value="Genomic_DNA"/>
</dbReference>
<dbReference type="OrthoDB" id="1260738at2"/>
<evidence type="ECO:0000256" key="5">
    <source>
        <dbReference type="SAM" id="Phobius"/>
    </source>
</evidence>
<proteinExistence type="predicted"/>
<dbReference type="PANTHER" id="PTHR39535:SF2">
    <property type="entry name" value="HTTM DOMAIN-CONTAINING PROTEIN"/>
    <property type="match status" value="1"/>
</dbReference>
<dbReference type="RefSeq" id="WP_076526145.1">
    <property type="nucleotide sequence ID" value="NZ_CP048103.1"/>
</dbReference>
<dbReference type="SMART" id="SM00752">
    <property type="entry name" value="HTTM"/>
    <property type="match status" value="1"/>
</dbReference>
<reference evidence="8" key="1">
    <citation type="submission" date="2017-01" db="EMBL/GenBank/DDBJ databases">
        <authorList>
            <person name="Varghese N."/>
            <person name="Submissions S."/>
        </authorList>
    </citation>
    <scope>NUCLEOTIDE SEQUENCE [LARGE SCALE GENOMIC DNA]</scope>
    <source>
        <strain evidence="8">DSM 45196</strain>
    </source>
</reference>
<comment type="subcellular location">
    <subcellularLocation>
        <location evidence="1">Endomembrane system</location>
        <topology evidence="1">Multi-pass membrane protein</topology>
    </subcellularLocation>
</comment>
<dbReference type="InterPro" id="IPR053934">
    <property type="entry name" value="HTTM_dom"/>
</dbReference>
<evidence type="ECO:0000256" key="2">
    <source>
        <dbReference type="ARBA" id="ARBA00022692"/>
    </source>
</evidence>
<dbReference type="Pfam" id="PF05090">
    <property type="entry name" value="HTTM"/>
    <property type="match status" value="1"/>
</dbReference>
<dbReference type="Pfam" id="PF04134">
    <property type="entry name" value="DCC1-like"/>
    <property type="match status" value="1"/>
</dbReference>
<dbReference type="AlphaFoldDB" id="A0A1N7PK06"/>
<feature type="transmembrane region" description="Helical" evidence="5">
    <location>
        <begin position="12"/>
        <end position="34"/>
    </location>
</feature>
<organism evidence="7 8">
    <name type="scientific">Kroppenstedtia eburnea</name>
    <dbReference type="NCBI Taxonomy" id="714067"/>
    <lineage>
        <taxon>Bacteria</taxon>
        <taxon>Bacillati</taxon>
        <taxon>Bacillota</taxon>
        <taxon>Bacilli</taxon>
        <taxon>Bacillales</taxon>
        <taxon>Thermoactinomycetaceae</taxon>
        <taxon>Kroppenstedtia</taxon>
    </lineage>
</organism>
<gene>
    <name evidence="7" type="ORF">SAMN05421790_1135</name>
</gene>
<feature type="transmembrane region" description="Helical" evidence="5">
    <location>
        <begin position="253"/>
        <end position="279"/>
    </location>
</feature>
<feature type="transmembrane region" description="Helical" evidence="5">
    <location>
        <begin position="226"/>
        <end position="246"/>
    </location>
</feature>
<dbReference type="InterPro" id="IPR052964">
    <property type="entry name" value="Sporulation_signal_mat"/>
</dbReference>
<feature type="domain" description="HTTM-like" evidence="6">
    <location>
        <begin position="10"/>
        <end position="290"/>
    </location>
</feature>
<dbReference type="Proteomes" id="UP000186795">
    <property type="component" value="Unassembled WGS sequence"/>
</dbReference>